<name>A0AAW1DH97_9HEMI</name>
<reference evidence="2 3" key="1">
    <citation type="submission" date="2022-12" db="EMBL/GenBank/DDBJ databases">
        <title>Chromosome-level genome assembly of true bugs.</title>
        <authorList>
            <person name="Ma L."/>
            <person name="Li H."/>
        </authorList>
    </citation>
    <scope>NUCLEOTIDE SEQUENCE [LARGE SCALE GENOMIC DNA]</scope>
    <source>
        <strain evidence="2">Lab_2022b</strain>
    </source>
</reference>
<dbReference type="Proteomes" id="UP001461498">
    <property type="component" value="Unassembled WGS sequence"/>
</dbReference>
<sequence length="83" mass="9006">MTILTILLLMQIVTAVNVAMRTVKVMALLVMNKGWCNVMHFATRLRTTLYGAVACRVLRWANAFTIDYRGGGVSAGEEGNGSG</sequence>
<dbReference type="AlphaFoldDB" id="A0AAW1DH97"/>
<keyword evidence="1" id="KW-0732">Signal</keyword>
<feature type="signal peptide" evidence="1">
    <location>
        <begin position="1"/>
        <end position="15"/>
    </location>
</feature>
<keyword evidence="3" id="KW-1185">Reference proteome</keyword>
<accession>A0AAW1DH97</accession>
<evidence type="ECO:0000313" key="2">
    <source>
        <dbReference type="EMBL" id="KAK9509792.1"/>
    </source>
</evidence>
<gene>
    <name evidence="2" type="ORF">O3M35_007028</name>
</gene>
<evidence type="ECO:0000313" key="3">
    <source>
        <dbReference type="Proteomes" id="UP001461498"/>
    </source>
</evidence>
<proteinExistence type="predicted"/>
<organism evidence="2 3">
    <name type="scientific">Rhynocoris fuscipes</name>
    <dbReference type="NCBI Taxonomy" id="488301"/>
    <lineage>
        <taxon>Eukaryota</taxon>
        <taxon>Metazoa</taxon>
        <taxon>Ecdysozoa</taxon>
        <taxon>Arthropoda</taxon>
        <taxon>Hexapoda</taxon>
        <taxon>Insecta</taxon>
        <taxon>Pterygota</taxon>
        <taxon>Neoptera</taxon>
        <taxon>Paraneoptera</taxon>
        <taxon>Hemiptera</taxon>
        <taxon>Heteroptera</taxon>
        <taxon>Panheteroptera</taxon>
        <taxon>Cimicomorpha</taxon>
        <taxon>Reduviidae</taxon>
        <taxon>Harpactorinae</taxon>
        <taxon>Harpactorini</taxon>
        <taxon>Rhynocoris</taxon>
    </lineage>
</organism>
<comment type="caution">
    <text evidence="2">The sequence shown here is derived from an EMBL/GenBank/DDBJ whole genome shotgun (WGS) entry which is preliminary data.</text>
</comment>
<dbReference type="EMBL" id="JAPXFL010000003">
    <property type="protein sequence ID" value="KAK9509792.1"/>
    <property type="molecule type" value="Genomic_DNA"/>
</dbReference>
<evidence type="ECO:0000256" key="1">
    <source>
        <dbReference type="SAM" id="SignalP"/>
    </source>
</evidence>
<evidence type="ECO:0008006" key="4">
    <source>
        <dbReference type="Google" id="ProtNLM"/>
    </source>
</evidence>
<protein>
    <recommendedName>
        <fullName evidence="4">Secreted protein</fullName>
    </recommendedName>
</protein>
<feature type="chain" id="PRO_5043721431" description="Secreted protein" evidence="1">
    <location>
        <begin position="16"/>
        <end position="83"/>
    </location>
</feature>